<dbReference type="PANTHER" id="PTHR31313:SF83">
    <property type="entry name" value="ZN(II)2CYS6 TRANSCRIPTION FACTOR (EUROFUNG)"/>
    <property type="match status" value="1"/>
</dbReference>
<dbReference type="GO" id="GO:0006351">
    <property type="term" value="P:DNA-templated transcription"/>
    <property type="evidence" value="ECO:0007669"/>
    <property type="project" value="InterPro"/>
</dbReference>
<proteinExistence type="predicted"/>
<dbReference type="Proteomes" id="UP001187682">
    <property type="component" value="Unassembled WGS sequence"/>
</dbReference>
<evidence type="ECO:0000256" key="3">
    <source>
        <dbReference type="ARBA" id="ARBA00022833"/>
    </source>
</evidence>
<dbReference type="InterPro" id="IPR007219">
    <property type="entry name" value="XnlR_reg_dom"/>
</dbReference>
<dbReference type="InterPro" id="IPR036864">
    <property type="entry name" value="Zn2-C6_fun-type_DNA-bd_sf"/>
</dbReference>
<dbReference type="CDD" id="cd14723">
    <property type="entry name" value="ZIP_Ppr1"/>
    <property type="match status" value="1"/>
</dbReference>
<keyword evidence="4" id="KW-0805">Transcription regulation</keyword>
<dbReference type="GO" id="GO:0003677">
    <property type="term" value="F:DNA binding"/>
    <property type="evidence" value="ECO:0007669"/>
    <property type="project" value="UniProtKB-KW"/>
</dbReference>
<keyword evidence="7" id="KW-0539">Nucleus</keyword>
<evidence type="ECO:0000256" key="6">
    <source>
        <dbReference type="ARBA" id="ARBA00023163"/>
    </source>
</evidence>
<comment type="subcellular location">
    <subcellularLocation>
        <location evidence="1">Nucleus</location>
    </subcellularLocation>
</comment>
<dbReference type="PANTHER" id="PTHR31313">
    <property type="entry name" value="TY1 ENHANCER ACTIVATOR"/>
    <property type="match status" value="1"/>
</dbReference>
<evidence type="ECO:0000256" key="2">
    <source>
        <dbReference type="ARBA" id="ARBA00022723"/>
    </source>
</evidence>
<evidence type="ECO:0000256" key="1">
    <source>
        <dbReference type="ARBA" id="ARBA00004123"/>
    </source>
</evidence>
<keyword evidence="3" id="KW-0862">Zinc</keyword>
<evidence type="ECO:0000259" key="9">
    <source>
        <dbReference type="Pfam" id="PF04082"/>
    </source>
</evidence>
<evidence type="ECO:0000259" key="8">
    <source>
        <dbReference type="Pfam" id="PF00172"/>
    </source>
</evidence>
<gene>
    <name evidence="10" type="ORF">DNG_09907</name>
</gene>
<feature type="domain" description="Zn(2)-C6 fungal-type" evidence="8">
    <location>
        <begin position="5"/>
        <end position="28"/>
    </location>
</feature>
<dbReference type="EMBL" id="ONZQ02000019">
    <property type="protein sequence ID" value="SPO07213.1"/>
    <property type="molecule type" value="Genomic_DNA"/>
</dbReference>
<dbReference type="Gene3D" id="4.10.240.10">
    <property type="entry name" value="Zn(2)-C6 fungal-type DNA-binding domain"/>
    <property type="match status" value="1"/>
</dbReference>
<protein>
    <recommendedName>
        <fullName evidence="12">Transcription factor domain-containing protein</fullName>
    </recommendedName>
</protein>
<dbReference type="InterPro" id="IPR051615">
    <property type="entry name" value="Transcr_Regulatory_Elem"/>
</dbReference>
<keyword evidence="5" id="KW-0238">DNA-binding</keyword>
<dbReference type="CDD" id="cd12148">
    <property type="entry name" value="fungal_TF_MHR"/>
    <property type="match status" value="1"/>
</dbReference>
<dbReference type="InterPro" id="IPR001138">
    <property type="entry name" value="Zn2Cys6_DnaBD"/>
</dbReference>
<dbReference type="Pfam" id="PF04082">
    <property type="entry name" value="Fungal_trans"/>
    <property type="match status" value="1"/>
</dbReference>
<organism evidence="10 11">
    <name type="scientific">Cephalotrichum gorgonifer</name>
    <dbReference type="NCBI Taxonomy" id="2041049"/>
    <lineage>
        <taxon>Eukaryota</taxon>
        <taxon>Fungi</taxon>
        <taxon>Dikarya</taxon>
        <taxon>Ascomycota</taxon>
        <taxon>Pezizomycotina</taxon>
        <taxon>Sordariomycetes</taxon>
        <taxon>Hypocreomycetidae</taxon>
        <taxon>Microascales</taxon>
        <taxon>Microascaceae</taxon>
        <taxon>Cephalotrichum</taxon>
    </lineage>
</organism>
<keyword evidence="2" id="KW-0479">Metal-binding</keyword>
<keyword evidence="11" id="KW-1185">Reference proteome</keyword>
<evidence type="ECO:0000256" key="7">
    <source>
        <dbReference type="ARBA" id="ARBA00023242"/>
    </source>
</evidence>
<keyword evidence="6" id="KW-0804">Transcription</keyword>
<dbReference type="AlphaFoldDB" id="A0AAE8SZV0"/>
<dbReference type="Pfam" id="PF00172">
    <property type="entry name" value="Zn_clus"/>
    <property type="match status" value="1"/>
</dbReference>
<evidence type="ECO:0000256" key="5">
    <source>
        <dbReference type="ARBA" id="ARBA00023125"/>
    </source>
</evidence>
<evidence type="ECO:0000313" key="11">
    <source>
        <dbReference type="Proteomes" id="UP001187682"/>
    </source>
</evidence>
<evidence type="ECO:0000256" key="4">
    <source>
        <dbReference type="ARBA" id="ARBA00023015"/>
    </source>
</evidence>
<feature type="domain" description="Xylanolytic transcriptional activator regulatory" evidence="9">
    <location>
        <begin position="169"/>
        <end position="264"/>
    </location>
</feature>
<comment type="caution">
    <text evidence="10">The sequence shown here is derived from an EMBL/GenBank/DDBJ whole genome shotgun (WGS) entry which is preliminary data.</text>
</comment>
<dbReference type="CDD" id="cd00067">
    <property type="entry name" value="GAL4"/>
    <property type="match status" value="1"/>
</dbReference>
<evidence type="ECO:0008006" key="12">
    <source>
        <dbReference type="Google" id="ProtNLM"/>
    </source>
</evidence>
<sequence length="592" mass="65565">MDSLQCNGNHPSCSRCLDRSIPCVYTTDDDARGTAPKAYVRLLQARVSVLEQILWLHSIDVDSSAAQLLEQNAIPTCTAPLTAAGGEPTAFDHLCEAFEGTLALDEPLNFDRDGEARYFGSTSGRLDLTPSDATDGNPMFKHNPGPPHLYQELPGDEPHIAEELESHLIDLYFTWEQPWCQVVNERLFRESRKVKGRYFSPLLLNCILAAGSRYSDRPEVRSDPDDSNTAGRTFLEAAEVLFHFDIKRPTITTLQSLAILGTVQSGKMPPAGYIKNALITLSQILEKILLNLYAPKRLTLEGQRRAFFDSSLLALKSWQYGLPAELKPVKGGTPNTFPQAYTLSMVYHTATVLLAKPYITETTGPKPIGLPRQQCESTALAQKASAISLDAARQICLLGDQYREQFDSFRKSPITATHCALSAILTLLHRGQTNGPKAGNVEMDKVESGLRTLQELSTSWIPARRYHSHIERMLQERGTSEPGRTPAFLPPFHLQRIPPENQRPIGHIDTTEGSDSATDVGQPDWVKARLDGDATIGGFFGQADDIFGWMSNEMQMDMPATMSFDETMIWAQLYPGMQGYEDAPGHAPHPSH</sequence>
<dbReference type="GO" id="GO:0000981">
    <property type="term" value="F:DNA-binding transcription factor activity, RNA polymerase II-specific"/>
    <property type="evidence" value="ECO:0007669"/>
    <property type="project" value="InterPro"/>
</dbReference>
<accession>A0AAE8SZV0</accession>
<evidence type="ECO:0000313" key="10">
    <source>
        <dbReference type="EMBL" id="SPO07213.1"/>
    </source>
</evidence>
<reference evidence="10" key="1">
    <citation type="submission" date="2018-03" db="EMBL/GenBank/DDBJ databases">
        <authorList>
            <person name="Guldener U."/>
        </authorList>
    </citation>
    <scope>NUCLEOTIDE SEQUENCE</scope>
</reference>
<name>A0AAE8SZV0_9PEZI</name>
<dbReference type="GO" id="GO:0005634">
    <property type="term" value="C:nucleus"/>
    <property type="evidence" value="ECO:0007669"/>
    <property type="project" value="UniProtKB-SubCell"/>
</dbReference>
<dbReference type="GO" id="GO:0008270">
    <property type="term" value="F:zinc ion binding"/>
    <property type="evidence" value="ECO:0007669"/>
    <property type="project" value="InterPro"/>
</dbReference>